<reference evidence="1" key="1">
    <citation type="submission" date="2024-05" db="EMBL/GenBank/DDBJ databases">
        <title>30 novel species of actinomycetes from the DSMZ collection.</title>
        <authorList>
            <person name="Nouioui I."/>
        </authorList>
    </citation>
    <scope>NUCLEOTIDE SEQUENCE</scope>
    <source>
        <strain evidence="1">DSM 41529</strain>
    </source>
</reference>
<protein>
    <recommendedName>
        <fullName evidence="3">GNAT family N-acetyltransferase</fullName>
    </recommendedName>
</protein>
<gene>
    <name evidence="1" type="ORF">RND15_23270</name>
</gene>
<evidence type="ECO:0000313" key="2">
    <source>
        <dbReference type="Proteomes" id="UP001180754"/>
    </source>
</evidence>
<sequence length="184" mass="21237">MSIQDLSAADRAALLAERQQELEHWPARHRWHIEMHPLLHIDKPRLGVTIPAGDDMELRKVVETFGNYFKSELRFDFLPFVAEPRKADLEQSVEGVLFNSRKLLATFPVAVGAAGLSIESGQRWLDWIWIHPFERGTRLMEEVWSDLERMYGTDFKIAPPISPAMAGFLRHQGVDRLRWAPDHS</sequence>
<proteinExistence type="predicted"/>
<dbReference type="RefSeq" id="WP_311726094.1">
    <property type="nucleotide sequence ID" value="NZ_JAVRFD010000011.1"/>
</dbReference>
<keyword evidence="2" id="KW-1185">Reference proteome</keyword>
<dbReference type="EMBL" id="JAVRFD010000011">
    <property type="protein sequence ID" value="MDT0545611.1"/>
    <property type="molecule type" value="Genomic_DNA"/>
</dbReference>
<evidence type="ECO:0008006" key="3">
    <source>
        <dbReference type="Google" id="ProtNLM"/>
    </source>
</evidence>
<dbReference type="Proteomes" id="UP001180754">
    <property type="component" value="Unassembled WGS sequence"/>
</dbReference>
<organism evidence="1 2">
    <name type="scientific">Streptomyces lonegramiae</name>
    <dbReference type="NCBI Taxonomy" id="3075524"/>
    <lineage>
        <taxon>Bacteria</taxon>
        <taxon>Bacillati</taxon>
        <taxon>Actinomycetota</taxon>
        <taxon>Actinomycetes</taxon>
        <taxon>Kitasatosporales</taxon>
        <taxon>Streptomycetaceae</taxon>
        <taxon>Streptomyces</taxon>
    </lineage>
</organism>
<accession>A0ABU2XI83</accession>
<comment type="caution">
    <text evidence="1">The sequence shown here is derived from an EMBL/GenBank/DDBJ whole genome shotgun (WGS) entry which is preliminary data.</text>
</comment>
<evidence type="ECO:0000313" key="1">
    <source>
        <dbReference type="EMBL" id="MDT0545611.1"/>
    </source>
</evidence>
<name>A0ABU2XI83_9ACTN</name>